<evidence type="ECO:0000313" key="11">
    <source>
        <dbReference type="EMBL" id="USS87871.1"/>
    </source>
</evidence>
<dbReference type="Pfam" id="PF01171">
    <property type="entry name" value="ATP_bind_3"/>
    <property type="match status" value="1"/>
</dbReference>
<evidence type="ECO:0000256" key="2">
    <source>
        <dbReference type="ARBA" id="ARBA00022490"/>
    </source>
</evidence>
<dbReference type="EC" id="6.3.4.19" evidence="8"/>
<comment type="subcellular location">
    <subcellularLocation>
        <location evidence="1 8">Cytoplasm</location>
    </subcellularLocation>
</comment>
<sequence length="467" mass="54457">MTELEQRVRQILTKASLTPGAPLIVAVSGGVDSMVLLHLLERVARPDWPLLVAHVNHQLRPQSRAEEDFLRRYCGTHHLPIVVFHWEHASLTRGVEEQARMARYAFFHRLVAEHQAAAVILAHHQNDQAETVLMRLTRSADVFNATAMRSQRPFFTGQLLRPLLDVPKRELVRYARFYHLTWFEDQTNQTDAVSRNRVRHHVLPALERENPQAGEHLAHFASNLQRLEKQYQLLSDRLIDQERLWQTGEELTYQLQAADEPVLPSLLQALWRRLFPTQGLPAAKLQELLTLVQNPNKPQGELDLGQQWQFQKRYQLLRFQKKSDNLQENPQAIAPFMVVLNHWYELPLLGQFGVFQPDQLLPTDVTYHSLWLTEAQLPLRARLWQATDRVALPKGHSQRVRRVLIDQKVPRERRSQCLVLETATHVVQAVLGYKVSFQTPPETAQQYRLVIKHERKNDERRYPNNFV</sequence>
<protein>
    <recommendedName>
        <fullName evidence="8">tRNA(Ile)-lysidine synthase</fullName>
        <ecNumber evidence="8">6.3.4.19</ecNumber>
    </recommendedName>
    <alternativeName>
        <fullName evidence="8">tRNA(Ile)-2-lysyl-cytidine synthase</fullName>
    </alternativeName>
    <alternativeName>
        <fullName evidence="8">tRNA(Ile)-lysidine synthetase</fullName>
    </alternativeName>
</protein>
<dbReference type="Proteomes" id="UP001057025">
    <property type="component" value="Chromosome"/>
</dbReference>
<dbReference type="InterPro" id="IPR014729">
    <property type="entry name" value="Rossmann-like_a/b/a_fold"/>
</dbReference>
<keyword evidence="9" id="KW-0175">Coiled coil</keyword>
<dbReference type="RefSeq" id="WP_252797161.1">
    <property type="nucleotide sequence ID" value="NZ_CP097118.1"/>
</dbReference>
<proteinExistence type="inferred from homology"/>
<evidence type="ECO:0000256" key="6">
    <source>
        <dbReference type="ARBA" id="ARBA00022840"/>
    </source>
</evidence>
<comment type="similarity">
    <text evidence="8">Belongs to the tRNA(Ile)-lysidine synthase family.</text>
</comment>
<comment type="domain">
    <text evidence="8">The N-terminal region contains the highly conserved SGGXDS motif, predicted to be a P-loop motif involved in ATP binding.</text>
</comment>
<name>A0ABY5BU97_9LACO</name>
<evidence type="ECO:0000256" key="7">
    <source>
        <dbReference type="ARBA" id="ARBA00048539"/>
    </source>
</evidence>
<dbReference type="Gene3D" id="3.40.50.620">
    <property type="entry name" value="HUPs"/>
    <property type="match status" value="1"/>
</dbReference>
<dbReference type="PANTHER" id="PTHR43033">
    <property type="entry name" value="TRNA(ILE)-LYSIDINE SYNTHASE-RELATED"/>
    <property type="match status" value="1"/>
</dbReference>
<evidence type="ECO:0000256" key="5">
    <source>
        <dbReference type="ARBA" id="ARBA00022741"/>
    </source>
</evidence>
<keyword evidence="3 8" id="KW-0436">Ligase</keyword>
<dbReference type="InterPro" id="IPR012795">
    <property type="entry name" value="tRNA_Ile_lys_synt_N"/>
</dbReference>
<evidence type="ECO:0000256" key="4">
    <source>
        <dbReference type="ARBA" id="ARBA00022694"/>
    </source>
</evidence>
<dbReference type="CDD" id="cd01992">
    <property type="entry name" value="TilS_N"/>
    <property type="match status" value="1"/>
</dbReference>
<dbReference type="NCBIfam" id="TIGR02432">
    <property type="entry name" value="lysidine_TilS_N"/>
    <property type="match status" value="1"/>
</dbReference>
<evidence type="ECO:0000256" key="3">
    <source>
        <dbReference type="ARBA" id="ARBA00022598"/>
    </source>
</evidence>
<evidence type="ECO:0000256" key="8">
    <source>
        <dbReference type="HAMAP-Rule" id="MF_01161"/>
    </source>
</evidence>
<dbReference type="InterPro" id="IPR012094">
    <property type="entry name" value="tRNA_Ile_lys_synt"/>
</dbReference>
<evidence type="ECO:0000259" key="10">
    <source>
        <dbReference type="SMART" id="SM00977"/>
    </source>
</evidence>
<feature type="domain" description="Lysidine-tRNA(Ile) synthetase C-terminal" evidence="10">
    <location>
        <begin position="379"/>
        <end position="451"/>
    </location>
</feature>
<keyword evidence="6 8" id="KW-0067">ATP-binding</keyword>
<dbReference type="NCBIfam" id="TIGR02433">
    <property type="entry name" value="lysidine_TilS_C"/>
    <property type="match status" value="1"/>
</dbReference>
<reference evidence="11" key="1">
    <citation type="submission" date="2022-05" db="EMBL/GenBank/DDBJ databases">
        <authorList>
            <person name="Oliphant S.A."/>
            <person name="Watson-Haigh N.S."/>
            <person name="Sumby K.M."/>
            <person name="Gardner J.M."/>
            <person name="Jiranek V."/>
        </authorList>
    </citation>
    <scope>NUCLEOTIDE SEQUENCE</scope>
    <source>
        <strain evidence="11">KI11_C11</strain>
    </source>
</reference>
<keyword evidence="2 8" id="KW-0963">Cytoplasm</keyword>
<dbReference type="EMBL" id="CP097118">
    <property type="protein sequence ID" value="USS87871.1"/>
    <property type="molecule type" value="Genomic_DNA"/>
</dbReference>
<feature type="coiled-coil region" evidence="9">
    <location>
        <begin position="217"/>
        <end position="244"/>
    </location>
</feature>
<keyword evidence="12" id="KW-1185">Reference proteome</keyword>
<organism evidence="11 12">
    <name type="scientific">Fructilactobacillus hinvesii</name>
    <dbReference type="NCBI Taxonomy" id="2940300"/>
    <lineage>
        <taxon>Bacteria</taxon>
        <taxon>Bacillati</taxon>
        <taxon>Bacillota</taxon>
        <taxon>Bacilli</taxon>
        <taxon>Lactobacillales</taxon>
        <taxon>Lactobacillaceae</taxon>
        <taxon>Fructilactobacillus</taxon>
    </lineage>
</organism>
<dbReference type="PANTHER" id="PTHR43033:SF1">
    <property type="entry name" value="TRNA(ILE)-LYSIDINE SYNTHASE-RELATED"/>
    <property type="match status" value="1"/>
</dbReference>
<dbReference type="SUPFAM" id="SSF52402">
    <property type="entry name" value="Adenine nucleotide alpha hydrolases-like"/>
    <property type="match status" value="1"/>
</dbReference>
<comment type="function">
    <text evidence="8">Ligates lysine onto the cytidine present at position 34 of the AUA codon-specific tRNA(Ile) that contains the anticodon CAU, in an ATP-dependent manner. Cytidine is converted to lysidine, thus changing the amino acid specificity of the tRNA from methionine to isoleucine.</text>
</comment>
<evidence type="ECO:0000313" key="12">
    <source>
        <dbReference type="Proteomes" id="UP001057025"/>
    </source>
</evidence>
<dbReference type="SMART" id="SM00977">
    <property type="entry name" value="TilS_C"/>
    <property type="match status" value="1"/>
</dbReference>
<evidence type="ECO:0000256" key="1">
    <source>
        <dbReference type="ARBA" id="ARBA00004496"/>
    </source>
</evidence>
<gene>
    <name evidence="8 11" type="primary">tilS</name>
    <name evidence="11" type="ORF">M3M39_07220</name>
</gene>
<evidence type="ECO:0000256" key="9">
    <source>
        <dbReference type="SAM" id="Coils"/>
    </source>
</evidence>
<dbReference type="InterPro" id="IPR012796">
    <property type="entry name" value="Lysidine-tRNA-synth_C"/>
</dbReference>
<dbReference type="SUPFAM" id="SSF56037">
    <property type="entry name" value="PheT/TilS domain"/>
    <property type="match status" value="1"/>
</dbReference>
<dbReference type="GO" id="GO:0032267">
    <property type="term" value="F:tRNA(Ile)-lysidine synthase activity"/>
    <property type="evidence" value="ECO:0007669"/>
    <property type="project" value="UniProtKB-EC"/>
</dbReference>
<comment type="catalytic activity">
    <reaction evidence="7 8">
        <text>cytidine(34) in tRNA(Ile2) + L-lysine + ATP = lysidine(34) in tRNA(Ile2) + AMP + diphosphate + H(+)</text>
        <dbReference type="Rhea" id="RHEA:43744"/>
        <dbReference type="Rhea" id="RHEA-COMP:10625"/>
        <dbReference type="Rhea" id="RHEA-COMP:10670"/>
        <dbReference type="ChEBI" id="CHEBI:15378"/>
        <dbReference type="ChEBI" id="CHEBI:30616"/>
        <dbReference type="ChEBI" id="CHEBI:32551"/>
        <dbReference type="ChEBI" id="CHEBI:33019"/>
        <dbReference type="ChEBI" id="CHEBI:82748"/>
        <dbReference type="ChEBI" id="CHEBI:83665"/>
        <dbReference type="ChEBI" id="CHEBI:456215"/>
        <dbReference type="EC" id="6.3.4.19"/>
    </reaction>
</comment>
<dbReference type="InterPro" id="IPR011063">
    <property type="entry name" value="TilS/TtcA_N"/>
</dbReference>
<keyword evidence="4 8" id="KW-0819">tRNA processing</keyword>
<dbReference type="HAMAP" id="MF_01161">
    <property type="entry name" value="tRNA_Ile_lys_synt"/>
    <property type="match status" value="1"/>
</dbReference>
<feature type="binding site" evidence="8">
    <location>
        <begin position="28"/>
        <end position="33"/>
    </location>
    <ligand>
        <name>ATP</name>
        <dbReference type="ChEBI" id="CHEBI:30616"/>
    </ligand>
</feature>
<accession>A0ABY5BU97</accession>
<keyword evidence="5 8" id="KW-0547">Nucleotide-binding</keyword>